<dbReference type="AlphaFoldDB" id="A0A848H608"/>
<name>A0A848H608_9BURK</name>
<feature type="chain" id="PRO_5032949842" description="DUF4148 domain-containing protein" evidence="2">
    <location>
        <begin position="32"/>
        <end position="130"/>
    </location>
</feature>
<dbReference type="Proteomes" id="UP000541185">
    <property type="component" value="Unassembled WGS sequence"/>
</dbReference>
<organism evidence="3 4">
    <name type="scientific">Ramlibacter agri</name>
    <dbReference type="NCBI Taxonomy" id="2728837"/>
    <lineage>
        <taxon>Bacteria</taxon>
        <taxon>Pseudomonadati</taxon>
        <taxon>Pseudomonadota</taxon>
        <taxon>Betaproteobacteria</taxon>
        <taxon>Burkholderiales</taxon>
        <taxon>Comamonadaceae</taxon>
        <taxon>Ramlibacter</taxon>
    </lineage>
</organism>
<evidence type="ECO:0008006" key="5">
    <source>
        <dbReference type="Google" id="ProtNLM"/>
    </source>
</evidence>
<evidence type="ECO:0000256" key="1">
    <source>
        <dbReference type="SAM" id="MobiDB-lite"/>
    </source>
</evidence>
<reference evidence="3 4" key="1">
    <citation type="submission" date="2020-04" db="EMBL/GenBank/DDBJ databases">
        <title>Ramlibacter sp. G-1-2-2 isolated from soil.</title>
        <authorList>
            <person name="Dahal R.H."/>
        </authorList>
    </citation>
    <scope>NUCLEOTIDE SEQUENCE [LARGE SCALE GENOMIC DNA]</scope>
    <source>
        <strain evidence="3 4">G-1-2-2</strain>
    </source>
</reference>
<comment type="caution">
    <text evidence="3">The sequence shown here is derived from an EMBL/GenBank/DDBJ whole genome shotgun (WGS) entry which is preliminary data.</text>
</comment>
<dbReference type="RefSeq" id="WP_169419354.1">
    <property type="nucleotide sequence ID" value="NZ_JABBFX010000001.1"/>
</dbReference>
<evidence type="ECO:0000313" key="4">
    <source>
        <dbReference type="Proteomes" id="UP000541185"/>
    </source>
</evidence>
<feature type="signal peptide" evidence="2">
    <location>
        <begin position="1"/>
        <end position="31"/>
    </location>
</feature>
<protein>
    <recommendedName>
        <fullName evidence="5">DUF4148 domain-containing protein</fullName>
    </recommendedName>
</protein>
<gene>
    <name evidence="3" type="ORF">HHL11_16075</name>
</gene>
<dbReference type="EMBL" id="JABBFX010000001">
    <property type="protein sequence ID" value="NML45272.1"/>
    <property type="molecule type" value="Genomic_DNA"/>
</dbReference>
<keyword evidence="4" id="KW-1185">Reference proteome</keyword>
<keyword evidence="2" id="KW-0732">Signal</keyword>
<proteinExistence type="predicted"/>
<evidence type="ECO:0000313" key="3">
    <source>
        <dbReference type="EMBL" id="NML45272.1"/>
    </source>
</evidence>
<feature type="region of interest" description="Disordered" evidence="1">
    <location>
        <begin position="108"/>
        <end position="130"/>
    </location>
</feature>
<accession>A0A848H608</accession>
<evidence type="ECO:0000256" key="2">
    <source>
        <dbReference type="SAM" id="SignalP"/>
    </source>
</evidence>
<sequence length="130" mass="13835">MKQHHASMFGYLGSVAAAGLAAALMSGNARAESPLDDTKAPFVSERARAEVLAERDQMRPMMTSYAYEWTLQQGARVDVASGYTRAQAKADYIAAREQVHAMNSEAGGAAQFGRSTPRLPAGNLVAGSTR</sequence>